<dbReference type="AlphaFoldDB" id="A0A7G7W767"/>
<dbReference type="RefSeq" id="WP_185888125.1">
    <property type="nucleotide sequence ID" value="NZ_CP060202.1"/>
</dbReference>
<accession>A0A7G7W767</accession>
<evidence type="ECO:0000313" key="2">
    <source>
        <dbReference type="EMBL" id="QNH62210.1"/>
    </source>
</evidence>
<proteinExistence type="predicted"/>
<evidence type="ECO:0000313" key="3">
    <source>
        <dbReference type="Proteomes" id="UP000515489"/>
    </source>
</evidence>
<keyword evidence="1" id="KW-0472">Membrane</keyword>
<organism evidence="2 3">
    <name type="scientific">Hymenobacter sediminicola</name>
    <dbReference type="NCBI Taxonomy" id="2761579"/>
    <lineage>
        <taxon>Bacteria</taxon>
        <taxon>Pseudomonadati</taxon>
        <taxon>Bacteroidota</taxon>
        <taxon>Cytophagia</taxon>
        <taxon>Cytophagales</taxon>
        <taxon>Hymenobacteraceae</taxon>
        <taxon>Hymenobacter</taxon>
    </lineage>
</organism>
<keyword evidence="1" id="KW-1133">Transmembrane helix</keyword>
<evidence type="ECO:0000256" key="1">
    <source>
        <dbReference type="SAM" id="Phobius"/>
    </source>
</evidence>
<gene>
    <name evidence="2" type="ORF">H4317_19075</name>
</gene>
<protein>
    <submittedName>
        <fullName evidence="2">Uncharacterized protein</fullName>
    </submittedName>
</protein>
<dbReference type="KEGG" id="hsk:H4317_19075"/>
<reference evidence="2 3" key="1">
    <citation type="submission" date="2020-08" db="EMBL/GenBank/DDBJ databases">
        <title>Hymenobacter sp. S2-20-2 genome sequencing.</title>
        <authorList>
            <person name="Jin L."/>
        </authorList>
    </citation>
    <scope>NUCLEOTIDE SEQUENCE [LARGE SCALE GENOMIC DNA]</scope>
    <source>
        <strain evidence="2 3">S2-20-2</strain>
    </source>
</reference>
<name>A0A7G7W767_9BACT</name>
<dbReference type="Proteomes" id="UP000515489">
    <property type="component" value="Chromosome"/>
</dbReference>
<keyword evidence="3" id="KW-1185">Reference proteome</keyword>
<sequence>MFLDPETTPSLVSTTIQIISFLGVVYATVVLRKQIQLLREQTATQKSVAEYMKTSIDMSNSYASTFNPDTIKKFIELQKEAAEAEAANKFRSEISVLKSLNEEQAASLRGLLNKDNSGVSPTDIESQKRSIEQVHEQLIKLTELANGKQIAVASIQDLPAAINQYSMICNIVTSVIGKYPPASSSMTFEKLKEKYEQAISDAAVQGLIGLPGVLEWNLAMSIAEFAARKNMPTAWRR</sequence>
<dbReference type="EMBL" id="CP060202">
    <property type="protein sequence ID" value="QNH62210.1"/>
    <property type="molecule type" value="Genomic_DNA"/>
</dbReference>
<feature type="transmembrane region" description="Helical" evidence="1">
    <location>
        <begin position="12"/>
        <end position="31"/>
    </location>
</feature>
<keyword evidence="1" id="KW-0812">Transmembrane</keyword>